<dbReference type="Proteomes" id="UP000191901">
    <property type="component" value="Chromosome"/>
</dbReference>
<dbReference type="InterPro" id="IPR050238">
    <property type="entry name" value="DNA_Rep/Repair_Clamp_Loader"/>
</dbReference>
<dbReference type="PANTHER" id="PTHR11669:SF8">
    <property type="entry name" value="DNA POLYMERASE III SUBUNIT DELTA"/>
    <property type="match status" value="1"/>
</dbReference>
<keyword evidence="1" id="KW-0808">Transferase</keyword>
<dbReference type="KEGG" id="hhg:XM38_029440"/>
<dbReference type="AlphaFoldDB" id="A0A1Z3HNY9"/>
<evidence type="ECO:0000313" key="1">
    <source>
        <dbReference type="EMBL" id="ASC71990.1"/>
    </source>
</evidence>
<accession>A0A1Z3HNY9</accession>
<dbReference type="Gene3D" id="3.40.50.300">
    <property type="entry name" value="P-loop containing nucleotide triphosphate hydrolases"/>
    <property type="match status" value="1"/>
</dbReference>
<gene>
    <name evidence="1" type="primary">holB</name>
    <name evidence="1" type="ORF">XM38_029440</name>
</gene>
<dbReference type="RefSeq" id="WP_088430198.1">
    <property type="nucleotide sequence ID" value="NZ_CP021983.2"/>
</dbReference>
<proteinExistence type="predicted"/>
<protein>
    <submittedName>
        <fullName evidence="1">DNA polymerase III subunit delta</fullName>
        <ecNumber evidence="1">2.7.7.7</ecNumber>
    </submittedName>
</protein>
<name>A0A1Z3HNY9_9CYAN</name>
<reference evidence="1 2" key="1">
    <citation type="journal article" date="2016" name="Biochim. Biophys. Acta">
        <title>Characterization of red-shifted phycobilisomes isolated from the chlorophyll f-containing cyanobacterium Halomicronema hongdechloris.</title>
        <authorList>
            <person name="Li Y."/>
            <person name="Lin Y."/>
            <person name="Garvey C.J."/>
            <person name="Birch D."/>
            <person name="Corkery R.W."/>
            <person name="Loughlin P.C."/>
            <person name="Scheer H."/>
            <person name="Willows R.D."/>
            <person name="Chen M."/>
        </authorList>
    </citation>
    <scope>NUCLEOTIDE SEQUENCE [LARGE SCALE GENOMIC DNA]</scope>
    <source>
        <strain evidence="1 2">C2206</strain>
    </source>
</reference>
<dbReference type="Pfam" id="PF13177">
    <property type="entry name" value="DNA_pol3_delta2"/>
    <property type="match status" value="1"/>
</dbReference>
<dbReference type="EC" id="2.7.7.7" evidence="1"/>
<dbReference type="GO" id="GO:0006261">
    <property type="term" value="P:DNA-templated DNA replication"/>
    <property type="evidence" value="ECO:0007669"/>
    <property type="project" value="TreeGrafter"/>
</dbReference>
<dbReference type="NCBIfam" id="NF005638">
    <property type="entry name" value="PRK07399.1"/>
    <property type="match status" value="1"/>
</dbReference>
<evidence type="ECO:0000313" key="2">
    <source>
        <dbReference type="Proteomes" id="UP000191901"/>
    </source>
</evidence>
<keyword evidence="1" id="KW-0548">Nucleotidyltransferase</keyword>
<sequence length="315" mass="34994">MVSSPFSGLVGQSTAVALLTRAVQQQRVAPAYLFAGPEGVGRRRAALALAEWLLHTPSSQAGNLRHRLQQGNHPDLLWVEPTYLHQGRPVTVAEAMELGLRRKSPPQIRLEQVRQIGGFLSRPALEAAQSLVIIEAAETMAEAAANGLLKTLEEPGRATLILLAPDATTLLPTLISRCQTIPFVRLAAADLQQVLQQTGHTDILRHPEVLAMAQGSPGHAIACWQQLQTIPADLLTTLHRPPRSLRDALERARHITSTLDTETQLWLIDYLQQHYWQQGLTTLAILQRLEQARRQLRSFVQPRLVWEVAWMEMVG</sequence>
<dbReference type="OrthoDB" id="9810148at2"/>
<dbReference type="EMBL" id="CP021983">
    <property type="protein sequence ID" value="ASC71990.1"/>
    <property type="molecule type" value="Genomic_DNA"/>
</dbReference>
<dbReference type="InterPro" id="IPR027417">
    <property type="entry name" value="P-loop_NTPase"/>
</dbReference>
<keyword evidence="2" id="KW-1185">Reference proteome</keyword>
<dbReference type="PANTHER" id="PTHR11669">
    <property type="entry name" value="REPLICATION FACTOR C / DNA POLYMERASE III GAMMA-TAU SUBUNIT"/>
    <property type="match status" value="1"/>
</dbReference>
<dbReference type="GO" id="GO:0003887">
    <property type="term" value="F:DNA-directed DNA polymerase activity"/>
    <property type="evidence" value="ECO:0007669"/>
    <property type="project" value="UniProtKB-EC"/>
</dbReference>
<dbReference type="SUPFAM" id="SSF52540">
    <property type="entry name" value="P-loop containing nucleoside triphosphate hydrolases"/>
    <property type="match status" value="1"/>
</dbReference>
<organism evidence="1 2">
    <name type="scientific">Halomicronema hongdechloris C2206</name>
    <dbReference type="NCBI Taxonomy" id="1641165"/>
    <lineage>
        <taxon>Bacteria</taxon>
        <taxon>Bacillati</taxon>
        <taxon>Cyanobacteriota</taxon>
        <taxon>Cyanophyceae</taxon>
        <taxon>Nodosilineales</taxon>
        <taxon>Nodosilineaceae</taxon>
        <taxon>Halomicronema</taxon>
    </lineage>
</organism>